<gene>
    <name evidence="2" type="ORF">ACA1_218470</name>
</gene>
<name>L8GRC8_ACACF</name>
<evidence type="ECO:0000256" key="1">
    <source>
        <dbReference type="ARBA" id="ARBA00022741"/>
    </source>
</evidence>
<protein>
    <submittedName>
        <fullName evidence="2">Rasrelated protein Rab-21, putative</fullName>
    </submittedName>
</protein>
<organism evidence="2 3">
    <name type="scientific">Acanthamoeba castellanii (strain ATCC 30010 / Neff)</name>
    <dbReference type="NCBI Taxonomy" id="1257118"/>
    <lineage>
        <taxon>Eukaryota</taxon>
        <taxon>Amoebozoa</taxon>
        <taxon>Discosea</taxon>
        <taxon>Longamoebia</taxon>
        <taxon>Centramoebida</taxon>
        <taxon>Acanthamoebidae</taxon>
        <taxon>Acanthamoeba</taxon>
    </lineage>
</organism>
<evidence type="ECO:0000313" key="2">
    <source>
        <dbReference type="EMBL" id="ELR15203.1"/>
    </source>
</evidence>
<accession>L8GRC8</accession>
<dbReference type="InterPro" id="IPR001806">
    <property type="entry name" value="Small_GTPase"/>
</dbReference>
<dbReference type="GeneID" id="14915803"/>
<dbReference type="EMBL" id="KB008036">
    <property type="protein sequence ID" value="ELR15203.1"/>
    <property type="molecule type" value="Genomic_DNA"/>
</dbReference>
<dbReference type="PRINTS" id="PR00449">
    <property type="entry name" value="RASTRNSFRMNG"/>
</dbReference>
<dbReference type="GO" id="GO:0005525">
    <property type="term" value="F:GTP binding"/>
    <property type="evidence" value="ECO:0007669"/>
    <property type="project" value="InterPro"/>
</dbReference>
<dbReference type="InterPro" id="IPR027417">
    <property type="entry name" value="P-loop_NTPase"/>
</dbReference>
<dbReference type="AlphaFoldDB" id="L8GRC8"/>
<dbReference type="STRING" id="1257118.L8GRC8"/>
<dbReference type="SMART" id="SM00175">
    <property type="entry name" value="RAB"/>
    <property type="match status" value="1"/>
</dbReference>
<reference evidence="2 3" key="1">
    <citation type="journal article" date="2013" name="Genome Biol.">
        <title>Genome of Acanthamoeba castellanii highlights extensive lateral gene transfer and early evolution of tyrosine kinase signaling.</title>
        <authorList>
            <person name="Clarke M."/>
            <person name="Lohan A.J."/>
            <person name="Liu B."/>
            <person name="Lagkouvardos I."/>
            <person name="Roy S."/>
            <person name="Zafar N."/>
            <person name="Bertelli C."/>
            <person name="Schilde C."/>
            <person name="Kianianmomeni A."/>
            <person name="Burglin T.R."/>
            <person name="Frech C."/>
            <person name="Turcotte B."/>
            <person name="Kopec K.O."/>
            <person name="Synnott J.M."/>
            <person name="Choo C."/>
            <person name="Paponov I."/>
            <person name="Finkler A."/>
            <person name="Soon Heng Tan C."/>
            <person name="Hutchins A.P."/>
            <person name="Weinmeier T."/>
            <person name="Rattei T."/>
            <person name="Chu J.S."/>
            <person name="Gimenez G."/>
            <person name="Irimia M."/>
            <person name="Rigden D.J."/>
            <person name="Fitzpatrick D.A."/>
            <person name="Lorenzo-Morales J."/>
            <person name="Bateman A."/>
            <person name="Chiu C.H."/>
            <person name="Tang P."/>
            <person name="Hegemann P."/>
            <person name="Fromm H."/>
            <person name="Raoult D."/>
            <person name="Greub G."/>
            <person name="Miranda-Saavedra D."/>
            <person name="Chen N."/>
            <person name="Nash P."/>
            <person name="Ginger M.L."/>
            <person name="Horn M."/>
            <person name="Schaap P."/>
            <person name="Caler L."/>
            <person name="Loftus B."/>
        </authorList>
    </citation>
    <scope>NUCLEOTIDE SEQUENCE [LARGE SCALE GENOMIC DNA]</scope>
    <source>
        <strain evidence="2 3">Neff</strain>
    </source>
</reference>
<dbReference type="Gene3D" id="3.40.50.300">
    <property type="entry name" value="P-loop containing nucleotide triphosphate hydrolases"/>
    <property type="match status" value="1"/>
</dbReference>
<dbReference type="PROSITE" id="PS51419">
    <property type="entry name" value="RAB"/>
    <property type="match status" value="1"/>
</dbReference>
<dbReference type="OrthoDB" id="63533at2759"/>
<dbReference type="KEGG" id="acan:ACA1_218470"/>
<evidence type="ECO:0000313" key="3">
    <source>
        <dbReference type="Proteomes" id="UP000011083"/>
    </source>
</evidence>
<keyword evidence="1" id="KW-0547">Nucleotide-binding</keyword>
<sequence>MTTTNFKVVLLGEGSVGKTSLVTRYVQNTFNERHVTTIQASFLTKRLNVDGSRVNISIWSVGAKHYDTSAKLNKGLEELFLDLTRRMLEANKDGDSGRGAAKKDSILIDYEESQNTGAGGCSC</sequence>
<dbReference type="SUPFAM" id="SSF52540">
    <property type="entry name" value="P-loop containing nucleoside triphosphate hydrolases"/>
    <property type="match status" value="1"/>
</dbReference>
<dbReference type="RefSeq" id="XP_004337216.1">
    <property type="nucleotide sequence ID" value="XM_004337168.1"/>
</dbReference>
<dbReference type="VEuPathDB" id="AmoebaDB:ACA1_218470"/>
<proteinExistence type="predicted"/>
<dbReference type="PANTHER" id="PTHR47978">
    <property type="match status" value="1"/>
</dbReference>
<dbReference type="GO" id="GO:0003924">
    <property type="term" value="F:GTPase activity"/>
    <property type="evidence" value="ECO:0007669"/>
    <property type="project" value="InterPro"/>
</dbReference>
<keyword evidence="3" id="KW-1185">Reference proteome</keyword>
<dbReference type="Pfam" id="PF00071">
    <property type="entry name" value="Ras"/>
    <property type="match status" value="1"/>
</dbReference>
<dbReference type="SMART" id="SM00173">
    <property type="entry name" value="RAS"/>
    <property type="match status" value="1"/>
</dbReference>
<dbReference type="Proteomes" id="UP000011083">
    <property type="component" value="Unassembled WGS sequence"/>
</dbReference>